<dbReference type="GO" id="GO:0006351">
    <property type="term" value="P:DNA-templated transcription"/>
    <property type="evidence" value="ECO:0007669"/>
    <property type="project" value="InterPro"/>
</dbReference>
<dbReference type="PANTHER" id="PTHR47431">
    <property type="entry name" value="ZN(II)2CYS6 TRANSCRIPTION FACTOR (EUROFUNG)-RELATED"/>
    <property type="match status" value="1"/>
</dbReference>
<keyword evidence="1" id="KW-0479">Metal-binding</keyword>
<dbReference type="PROSITE" id="PS00463">
    <property type="entry name" value="ZN2_CY6_FUNGAL_1"/>
    <property type="match status" value="1"/>
</dbReference>
<dbReference type="Gene3D" id="4.10.240.10">
    <property type="entry name" value="Zn(2)-C6 fungal-type DNA-binding domain"/>
    <property type="match status" value="1"/>
</dbReference>
<dbReference type="GO" id="GO:0008270">
    <property type="term" value="F:zinc ion binding"/>
    <property type="evidence" value="ECO:0007669"/>
    <property type="project" value="InterPro"/>
</dbReference>
<keyword evidence="2" id="KW-0539">Nucleus</keyword>
<dbReference type="InterPro" id="IPR036864">
    <property type="entry name" value="Zn2-C6_fun-type_DNA-bd_sf"/>
</dbReference>
<comment type="caution">
    <text evidence="5">The sequence shown here is derived from an EMBL/GenBank/DDBJ whole genome shotgun (WGS) entry which is preliminary data.</text>
</comment>
<dbReference type="InterPro" id="IPR001138">
    <property type="entry name" value="Zn2Cys6_DnaBD"/>
</dbReference>
<dbReference type="OrthoDB" id="2399539at2759"/>
<feature type="domain" description="Zn(2)-C6 fungal-type" evidence="4">
    <location>
        <begin position="26"/>
        <end position="56"/>
    </location>
</feature>
<feature type="region of interest" description="Disordered" evidence="3">
    <location>
        <begin position="74"/>
        <end position="116"/>
    </location>
</feature>
<dbReference type="Pfam" id="PF00172">
    <property type="entry name" value="Zn_clus"/>
    <property type="match status" value="1"/>
</dbReference>
<evidence type="ECO:0000259" key="4">
    <source>
        <dbReference type="PROSITE" id="PS50048"/>
    </source>
</evidence>
<dbReference type="CDD" id="cd12148">
    <property type="entry name" value="fungal_TF_MHR"/>
    <property type="match status" value="1"/>
</dbReference>
<accession>A0A9P1HAB5</accession>
<evidence type="ECO:0000313" key="6">
    <source>
        <dbReference type="Proteomes" id="UP000838763"/>
    </source>
</evidence>
<dbReference type="GO" id="GO:0000981">
    <property type="term" value="F:DNA-binding transcription factor activity, RNA polymerase II-specific"/>
    <property type="evidence" value="ECO:0007669"/>
    <property type="project" value="InterPro"/>
</dbReference>
<dbReference type="SUPFAM" id="SSF57701">
    <property type="entry name" value="Zn2/Cys6 DNA-binding domain"/>
    <property type="match status" value="1"/>
</dbReference>
<dbReference type="Proteomes" id="UP000838763">
    <property type="component" value="Unassembled WGS sequence"/>
</dbReference>
<evidence type="ECO:0000256" key="3">
    <source>
        <dbReference type="SAM" id="MobiDB-lite"/>
    </source>
</evidence>
<dbReference type="PANTHER" id="PTHR47431:SF4">
    <property type="entry name" value="ZN(II)2CYS6 TRANSCRIPTION FACTOR (EUROFUNG)"/>
    <property type="match status" value="1"/>
</dbReference>
<organism evidence="5 6">
    <name type="scientific">Parascedosporium putredinis</name>
    <dbReference type="NCBI Taxonomy" id="1442378"/>
    <lineage>
        <taxon>Eukaryota</taxon>
        <taxon>Fungi</taxon>
        <taxon>Dikarya</taxon>
        <taxon>Ascomycota</taxon>
        <taxon>Pezizomycotina</taxon>
        <taxon>Sordariomycetes</taxon>
        <taxon>Hypocreomycetidae</taxon>
        <taxon>Microascales</taxon>
        <taxon>Microascaceae</taxon>
        <taxon>Parascedosporium</taxon>
    </lineage>
</organism>
<dbReference type="SMART" id="SM00066">
    <property type="entry name" value="GAL4"/>
    <property type="match status" value="1"/>
</dbReference>
<gene>
    <name evidence="5" type="ORF">PPNO1_LOCUS8415</name>
</gene>
<evidence type="ECO:0000256" key="2">
    <source>
        <dbReference type="ARBA" id="ARBA00023242"/>
    </source>
</evidence>
<proteinExistence type="predicted"/>
<protein>
    <recommendedName>
        <fullName evidence="4">Zn(2)-C6 fungal-type domain-containing protein</fullName>
    </recommendedName>
</protein>
<dbReference type="EMBL" id="CALLCH030000018">
    <property type="protein sequence ID" value="CAI4218841.1"/>
    <property type="molecule type" value="Genomic_DNA"/>
</dbReference>
<reference evidence="5" key="1">
    <citation type="submission" date="2022-11" db="EMBL/GenBank/DDBJ databases">
        <authorList>
            <person name="Scott C."/>
            <person name="Bruce N."/>
        </authorList>
    </citation>
    <scope>NUCLEOTIDE SEQUENCE</scope>
</reference>
<evidence type="ECO:0000256" key="1">
    <source>
        <dbReference type="ARBA" id="ARBA00022723"/>
    </source>
</evidence>
<name>A0A9P1HAB5_9PEZI</name>
<keyword evidence="6" id="KW-1185">Reference proteome</keyword>
<evidence type="ECO:0000313" key="5">
    <source>
        <dbReference type="EMBL" id="CAI4218841.1"/>
    </source>
</evidence>
<feature type="compositionally biased region" description="Low complexity" evidence="3">
    <location>
        <begin position="81"/>
        <end position="110"/>
    </location>
</feature>
<dbReference type="PROSITE" id="PS50048">
    <property type="entry name" value="ZN2_CY6_FUNGAL_2"/>
    <property type="match status" value="1"/>
</dbReference>
<dbReference type="Pfam" id="PF04082">
    <property type="entry name" value="Fungal_trans"/>
    <property type="match status" value="1"/>
</dbReference>
<dbReference type="AlphaFoldDB" id="A0A9P1HAB5"/>
<sequence>MQQTGESPSALPGKVTGGGGPRVSLACIPCRTRHIKCDATRPYCHRCASSERECHYERSRRGGLDRETLAARRRVRDAHEAATAASSSPCASSPFPSSSSASTDSSSSPAEKSVAVSGVDVPAHQLARPLWCPISVDDVDAGQQQQQQQQHQPQLLHGNISFGLQQFSHFYSEPAPSVCLDPDLVDDRLILAYYEHFHRLHPCALPRRRLTDLYRDPADRAALEPVVTVLRFLGSTYASPDQAGPLKEQAKRRVSTVSSDSPAARAFMAQARLLLSIGLFWYGEKADARMAMEAAKQLAFDLGLFRREFAPQHGRGDPVLEECWRRTWWQIFIVDAYYAAMSRTIKFSSQNFDATADLPCEESEYEEGTIPVPKTLEEFDCREFELDDHVYSSFAYHVGAIRCISSVTAVAPLEPSGELPAQLVADVDAIIDGWLLLLPACKREIITGKDGLVDELMFQAHMALHALVVGFHRPYSDLLFNPLEILSSCKMATPDTCTIGSLINVHTVRCLKAIEGQIRLMALPARPFHHTPFTICMIIAGTIPFLSACKFLFPSERLAIARHQIRLSIGCLKALAAAWPQGVINIREIDESYETSTEDVVSFTTMEDALQSCWDVSGISTDASLYAGTSIG</sequence>
<dbReference type="CDD" id="cd00067">
    <property type="entry name" value="GAL4"/>
    <property type="match status" value="1"/>
</dbReference>
<dbReference type="GO" id="GO:0003677">
    <property type="term" value="F:DNA binding"/>
    <property type="evidence" value="ECO:0007669"/>
    <property type="project" value="InterPro"/>
</dbReference>
<dbReference type="InterPro" id="IPR007219">
    <property type="entry name" value="XnlR_reg_dom"/>
</dbReference>